<keyword evidence="1" id="KW-0812">Transmembrane</keyword>
<gene>
    <name evidence="2" type="ORF">BACOVA_04971</name>
</gene>
<keyword evidence="1" id="KW-0472">Membrane</keyword>
<reference evidence="3" key="2">
    <citation type="submission" date="2007-04" db="EMBL/GenBank/DDBJ databases">
        <title>Draft genome sequence of Bacteroides ovatus (ATCC 8483).</title>
        <authorList>
            <person name="Sudarsanam P."/>
            <person name="Ley R."/>
            <person name="Guruge J."/>
            <person name="Turnbaugh P.J."/>
            <person name="Mahowald M."/>
            <person name="Liep D."/>
            <person name="Gordon J."/>
        </authorList>
    </citation>
    <scope>NUCLEOTIDE SEQUENCE [LARGE SCALE GENOMIC DNA]</scope>
    <source>
        <strain evidence="3">ATCC 8483 / DSM 1896 / JCM 5824 / BCRC 10623 / CCUG 4943 / NCTC 11153</strain>
    </source>
</reference>
<protein>
    <submittedName>
        <fullName evidence="2">Uncharacterized protein</fullName>
    </submittedName>
</protein>
<evidence type="ECO:0000313" key="2">
    <source>
        <dbReference type="EMBL" id="EDO09113.1"/>
    </source>
</evidence>
<feature type="transmembrane region" description="Helical" evidence="1">
    <location>
        <begin position="12"/>
        <end position="35"/>
    </location>
</feature>
<sequence>MIRMRICVLTNVGAFLFFFICYAVFSILHCLNIPFLR</sequence>
<proteinExistence type="predicted"/>
<comment type="caution">
    <text evidence="2">The sequence shown here is derived from an EMBL/GenBank/DDBJ whole genome shotgun (WGS) entry which is preliminary data.</text>
</comment>
<keyword evidence="1" id="KW-1133">Transmembrane helix</keyword>
<organism evidence="2 3">
    <name type="scientific">Bacteroides ovatus (strain ATCC 8483 / DSM 1896 / JCM 5824 / BCRC 10623 / CCUG 4943 / NCTC 11153)</name>
    <dbReference type="NCBI Taxonomy" id="411476"/>
    <lineage>
        <taxon>Bacteria</taxon>
        <taxon>Pseudomonadati</taxon>
        <taxon>Bacteroidota</taxon>
        <taxon>Bacteroidia</taxon>
        <taxon>Bacteroidales</taxon>
        <taxon>Bacteroidaceae</taxon>
        <taxon>Bacteroides</taxon>
    </lineage>
</organism>
<dbReference type="EMBL" id="AAXF02000054">
    <property type="protein sequence ID" value="EDO09113.1"/>
    <property type="molecule type" value="Genomic_DNA"/>
</dbReference>
<reference evidence="2 3" key="1">
    <citation type="submission" date="2007-03" db="EMBL/GenBank/DDBJ databases">
        <authorList>
            <person name="Fulton L."/>
            <person name="Clifton S."/>
            <person name="Fulton B."/>
            <person name="Xu J."/>
            <person name="Minx P."/>
            <person name="Pepin K.H."/>
            <person name="Johnson M."/>
            <person name="Thiruvilangam P."/>
            <person name="Bhonagiri V."/>
            <person name="Nash W.E."/>
            <person name="Mardis E.R."/>
            <person name="Wilson R.K."/>
        </authorList>
    </citation>
    <scope>NUCLEOTIDE SEQUENCE [LARGE SCALE GENOMIC DNA]</scope>
    <source>
        <strain evidence="3">ATCC 8483 / DSM 1896 / JCM 5824 / BCRC 10623 / CCUG 4943 / NCTC 11153</strain>
    </source>
</reference>
<dbReference type="Proteomes" id="UP000005475">
    <property type="component" value="Unassembled WGS sequence"/>
</dbReference>
<dbReference type="AlphaFoldDB" id="A0AAN3A3H0"/>
<evidence type="ECO:0000256" key="1">
    <source>
        <dbReference type="SAM" id="Phobius"/>
    </source>
</evidence>
<name>A0AAN3A3H0_BACO1</name>
<evidence type="ECO:0000313" key="3">
    <source>
        <dbReference type="Proteomes" id="UP000005475"/>
    </source>
</evidence>
<accession>A0AAN3A3H0</accession>